<dbReference type="CDD" id="cd07530">
    <property type="entry name" value="HAD_Pase_UmpH-like"/>
    <property type="match status" value="1"/>
</dbReference>
<evidence type="ECO:0000256" key="4">
    <source>
        <dbReference type="ARBA" id="ARBA00022801"/>
    </source>
</evidence>
<dbReference type="EMBL" id="JBHSPF010000059">
    <property type="protein sequence ID" value="MFC5629352.1"/>
    <property type="molecule type" value="Genomic_DNA"/>
</dbReference>
<dbReference type="SFLD" id="SFLDS00003">
    <property type="entry name" value="Haloacid_Dehalogenase"/>
    <property type="match status" value="2"/>
</dbReference>
<evidence type="ECO:0000256" key="5">
    <source>
        <dbReference type="ARBA" id="ARBA00022842"/>
    </source>
</evidence>
<dbReference type="Pfam" id="PF13242">
    <property type="entry name" value="Hydrolase_like"/>
    <property type="match status" value="1"/>
</dbReference>
<reference evidence="7" key="1">
    <citation type="journal article" date="2019" name="Int. J. Syst. Evol. Microbiol.">
        <title>The Global Catalogue of Microorganisms (GCM) 10K type strain sequencing project: providing services to taxonomists for standard genome sequencing and annotation.</title>
        <authorList>
            <consortium name="The Broad Institute Genomics Platform"/>
            <consortium name="The Broad Institute Genome Sequencing Center for Infectious Disease"/>
            <person name="Wu L."/>
            <person name="Ma J."/>
        </authorList>
    </citation>
    <scope>NUCLEOTIDE SEQUENCE [LARGE SCALE GENOMIC DNA]</scope>
    <source>
        <strain evidence="7">CGMCC 1.15790</strain>
    </source>
</reference>
<dbReference type="NCBIfam" id="TIGR01460">
    <property type="entry name" value="HAD-SF-IIA"/>
    <property type="match status" value="1"/>
</dbReference>
<protein>
    <submittedName>
        <fullName evidence="6">TIGR01457 family HAD-type hydrolase</fullName>
    </submittedName>
</protein>
<name>A0ABW0U778_9BACI</name>
<dbReference type="PANTHER" id="PTHR19288:SF46">
    <property type="entry name" value="HALOACID DEHALOGENASE-LIKE HYDROLASE DOMAIN-CONTAINING PROTEIN 2"/>
    <property type="match status" value="1"/>
</dbReference>
<dbReference type="InterPro" id="IPR023214">
    <property type="entry name" value="HAD_sf"/>
</dbReference>
<dbReference type="NCBIfam" id="TIGR01457">
    <property type="entry name" value="HAD-SF-IIA-hyp2"/>
    <property type="match status" value="1"/>
</dbReference>
<proteinExistence type="inferred from homology"/>
<dbReference type="InterPro" id="IPR036412">
    <property type="entry name" value="HAD-like_sf"/>
</dbReference>
<gene>
    <name evidence="6" type="ORF">ACFPTR_10850</name>
</gene>
<dbReference type="PIRSF" id="PIRSF000915">
    <property type="entry name" value="PGP-type_phosphatase"/>
    <property type="match status" value="1"/>
</dbReference>
<dbReference type="Proteomes" id="UP001596143">
    <property type="component" value="Unassembled WGS sequence"/>
</dbReference>
<dbReference type="InterPro" id="IPR006354">
    <property type="entry name" value="HAD-SF_hydro_IIA_hyp1"/>
</dbReference>
<dbReference type="Gene3D" id="3.40.50.1000">
    <property type="entry name" value="HAD superfamily/HAD-like"/>
    <property type="match status" value="2"/>
</dbReference>
<dbReference type="SFLD" id="SFLDG01129">
    <property type="entry name" value="C1.5:_HAD__Beta-PGM__Phosphata"/>
    <property type="match status" value="1"/>
</dbReference>
<keyword evidence="5" id="KW-0460">Magnesium</keyword>
<sequence length="254" mass="27828">MKNYEAYLFDLDGTIYRGNEPLLAAIDFVHTLYQKDIPYMFVSNNSTATPATVAKRLQNMGIKATPSQVITSGEAAVHFISQQDKEKSVYVIGESGLKTLLSEAGMKVKEDHPAYVVVGLDRKITYEKFTKACIAVRNGATFISTNNDSAIPTEDGLYPGNGALTSVITVATGQRPIFVGKPEKMMIEQAIERLGVKRETVVMVGDNYDTDIRAGINANIDTIHVQTGVTSKRALEKKDIPPTYSISSLSDWII</sequence>
<dbReference type="InterPro" id="IPR006439">
    <property type="entry name" value="HAD-SF_hydro_IA"/>
</dbReference>
<dbReference type="PANTHER" id="PTHR19288">
    <property type="entry name" value="4-NITROPHENYLPHOSPHATASE-RELATED"/>
    <property type="match status" value="1"/>
</dbReference>
<evidence type="ECO:0000313" key="6">
    <source>
        <dbReference type="EMBL" id="MFC5629352.1"/>
    </source>
</evidence>
<accession>A0ABW0U778</accession>
<keyword evidence="4 6" id="KW-0378">Hydrolase</keyword>
<dbReference type="RefSeq" id="WP_270897067.1">
    <property type="nucleotide sequence ID" value="NZ_JBHSPF010000059.1"/>
</dbReference>
<keyword evidence="3" id="KW-0479">Metal-binding</keyword>
<evidence type="ECO:0000313" key="7">
    <source>
        <dbReference type="Proteomes" id="UP001596143"/>
    </source>
</evidence>
<dbReference type="NCBIfam" id="TIGR01549">
    <property type="entry name" value="HAD-SF-IA-v1"/>
    <property type="match status" value="1"/>
</dbReference>
<dbReference type="GO" id="GO:0016787">
    <property type="term" value="F:hydrolase activity"/>
    <property type="evidence" value="ECO:0007669"/>
    <property type="project" value="UniProtKB-KW"/>
</dbReference>
<dbReference type="SUPFAM" id="SSF56784">
    <property type="entry name" value="HAD-like"/>
    <property type="match status" value="1"/>
</dbReference>
<comment type="similarity">
    <text evidence="2">Belongs to the HAD-like hydrolase superfamily. NagD family.</text>
</comment>
<evidence type="ECO:0000256" key="3">
    <source>
        <dbReference type="ARBA" id="ARBA00022723"/>
    </source>
</evidence>
<evidence type="ECO:0000256" key="1">
    <source>
        <dbReference type="ARBA" id="ARBA00001946"/>
    </source>
</evidence>
<comment type="cofactor">
    <cofactor evidence="1">
        <name>Mg(2+)</name>
        <dbReference type="ChEBI" id="CHEBI:18420"/>
    </cofactor>
</comment>
<evidence type="ECO:0000256" key="2">
    <source>
        <dbReference type="ARBA" id="ARBA00006696"/>
    </source>
</evidence>
<keyword evidence="7" id="KW-1185">Reference proteome</keyword>
<dbReference type="SFLD" id="SFLDG01139">
    <property type="entry name" value="C2.A:_Pyridoxal_Phosphate_Phos"/>
    <property type="match status" value="1"/>
</dbReference>
<dbReference type="InterPro" id="IPR006357">
    <property type="entry name" value="HAD-SF_hydro_IIA"/>
</dbReference>
<comment type="caution">
    <text evidence="6">The sequence shown here is derived from an EMBL/GenBank/DDBJ whole genome shotgun (WGS) entry which is preliminary data.</text>
</comment>
<dbReference type="Pfam" id="PF13344">
    <property type="entry name" value="Hydrolase_6"/>
    <property type="match status" value="1"/>
</dbReference>
<organism evidence="6 7">
    <name type="scientific">Aliibacillus thermotolerans</name>
    <dbReference type="NCBI Taxonomy" id="1834418"/>
    <lineage>
        <taxon>Bacteria</taxon>
        <taxon>Bacillati</taxon>
        <taxon>Bacillota</taxon>
        <taxon>Bacilli</taxon>
        <taxon>Bacillales</taxon>
        <taxon>Bacillaceae</taxon>
        <taxon>Aliibacillus</taxon>
    </lineage>
</organism>